<keyword evidence="1" id="KW-1133">Transmembrane helix</keyword>
<evidence type="ECO:0000313" key="2">
    <source>
        <dbReference type="EMBL" id="MBW4667794.1"/>
    </source>
</evidence>
<dbReference type="AlphaFoldDB" id="A0A951QK31"/>
<reference evidence="2" key="1">
    <citation type="submission" date="2021-05" db="EMBL/GenBank/DDBJ databases">
        <authorList>
            <person name="Pietrasiak N."/>
            <person name="Ward R."/>
            <person name="Stajich J.E."/>
            <person name="Kurbessoian T."/>
        </authorList>
    </citation>
    <scope>NUCLEOTIDE SEQUENCE</scope>
    <source>
        <strain evidence="2">GSE-NOS-MK-12-04C</strain>
    </source>
</reference>
<feature type="transmembrane region" description="Helical" evidence="1">
    <location>
        <begin position="14"/>
        <end position="34"/>
    </location>
</feature>
<gene>
    <name evidence="2" type="ORF">KME60_10245</name>
</gene>
<keyword evidence="1" id="KW-0472">Membrane</keyword>
<keyword evidence="1" id="KW-0812">Transmembrane</keyword>
<proteinExistence type="predicted"/>
<reference evidence="2" key="2">
    <citation type="journal article" date="2022" name="Microbiol. Resour. Announc.">
        <title>Metagenome Sequencing to Explore Phylogenomics of Terrestrial Cyanobacteria.</title>
        <authorList>
            <person name="Ward R.D."/>
            <person name="Stajich J.E."/>
            <person name="Johansen J.R."/>
            <person name="Huntemann M."/>
            <person name="Clum A."/>
            <person name="Foster B."/>
            <person name="Foster B."/>
            <person name="Roux S."/>
            <person name="Palaniappan K."/>
            <person name="Varghese N."/>
            <person name="Mukherjee S."/>
            <person name="Reddy T.B.K."/>
            <person name="Daum C."/>
            <person name="Copeland A."/>
            <person name="Chen I.A."/>
            <person name="Ivanova N.N."/>
            <person name="Kyrpides N.C."/>
            <person name="Shapiro N."/>
            <person name="Eloe-Fadrosh E.A."/>
            <person name="Pietrasiak N."/>
        </authorList>
    </citation>
    <scope>NUCLEOTIDE SEQUENCE</scope>
    <source>
        <strain evidence="2">GSE-NOS-MK-12-04C</strain>
    </source>
</reference>
<accession>A0A951QK31</accession>
<comment type="caution">
    <text evidence="2">The sequence shown here is derived from an EMBL/GenBank/DDBJ whole genome shotgun (WGS) entry which is preliminary data.</text>
</comment>
<dbReference type="Proteomes" id="UP000729701">
    <property type="component" value="Unassembled WGS sequence"/>
</dbReference>
<sequence length="92" mass="10919">MSDSHKTSKQLQQWVYAVLLLCQVDIRCVLLVAFPSLLRYKFICVLPYTEAVQRLLRLIQYAVPHECENRYMHLNTEVLEHFKHCIDLTEPD</sequence>
<name>A0A951QK31_9CYAN</name>
<evidence type="ECO:0000256" key="1">
    <source>
        <dbReference type="SAM" id="Phobius"/>
    </source>
</evidence>
<evidence type="ECO:0000313" key="3">
    <source>
        <dbReference type="Proteomes" id="UP000729701"/>
    </source>
</evidence>
<protein>
    <submittedName>
        <fullName evidence="2">Uncharacterized protein</fullName>
    </submittedName>
</protein>
<organism evidence="2 3">
    <name type="scientific">Cyanomargarita calcarea GSE-NOS-MK-12-04C</name>
    <dbReference type="NCBI Taxonomy" id="2839659"/>
    <lineage>
        <taxon>Bacteria</taxon>
        <taxon>Bacillati</taxon>
        <taxon>Cyanobacteriota</taxon>
        <taxon>Cyanophyceae</taxon>
        <taxon>Nostocales</taxon>
        <taxon>Cyanomargaritaceae</taxon>
        <taxon>Cyanomargarita</taxon>
    </lineage>
</organism>
<dbReference type="EMBL" id="JAHHGZ010000009">
    <property type="protein sequence ID" value="MBW4667794.1"/>
    <property type="molecule type" value="Genomic_DNA"/>
</dbReference>